<feature type="region of interest" description="Disordered" evidence="1">
    <location>
        <begin position="1"/>
        <end position="23"/>
    </location>
</feature>
<evidence type="ECO:0000313" key="3">
    <source>
        <dbReference type="Proteomes" id="UP000663852"/>
    </source>
</evidence>
<proteinExistence type="predicted"/>
<evidence type="ECO:0000313" key="2">
    <source>
        <dbReference type="EMBL" id="CAF0829182.1"/>
    </source>
</evidence>
<name>A0A813UGU5_ADIRI</name>
<reference evidence="2" key="1">
    <citation type="submission" date="2021-02" db="EMBL/GenBank/DDBJ databases">
        <authorList>
            <person name="Nowell W R."/>
        </authorList>
    </citation>
    <scope>NUCLEOTIDE SEQUENCE</scope>
</reference>
<evidence type="ECO:0000256" key="1">
    <source>
        <dbReference type="SAM" id="MobiDB-lite"/>
    </source>
</evidence>
<dbReference type="Proteomes" id="UP000663852">
    <property type="component" value="Unassembled WGS sequence"/>
</dbReference>
<feature type="compositionally biased region" description="Polar residues" evidence="1">
    <location>
        <begin position="45"/>
        <end position="54"/>
    </location>
</feature>
<dbReference type="AlphaFoldDB" id="A0A813UGU5"/>
<feature type="region of interest" description="Disordered" evidence="1">
    <location>
        <begin position="45"/>
        <end position="75"/>
    </location>
</feature>
<sequence>MLYPSSRPHRIPPPTAELQYDSTGYSTSIHNKWPQSSTKTKIYATQNGTSTNDSLAYRYPPMRRQHNHGSEPLSDILNYDYSQAEQEQPVYTTLSTQRPTVNYLLPFNYVDKAHLISLDQSDSLDRRISV</sequence>
<comment type="caution">
    <text evidence="2">The sequence shown here is derived from an EMBL/GenBank/DDBJ whole genome shotgun (WGS) entry which is preliminary data.</text>
</comment>
<organism evidence="2 3">
    <name type="scientific">Adineta ricciae</name>
    <name type="common">Rotifer</name>
    <dbReference type="NCBI Taxonomy" id="249248"/>
    <lineage>
        <taxon>Eukaryota</taxon>
        <taxon>Metazoa</taxon>
        <taxon>Spiralia</taxon>
        <taxon>Gnathifera</taxon>
        <taxon>Rotifera</taxon>
        <taxon>Eurotatoria</taxon>
        <taxon>Bdelloidea</taxon>
        <taxon>Adinetida</taxon>
        <taxon>Adinetidae</taxon>
        <taxon>Adineta</taxon>
    </lineage>
</organism>
<gene>
    <name evidence="2" type="ORF">EDS130_LOCUS6247</name>
</gene>
<dbReference type="EMBL" id="CAJNOJ010000018">
    <property type="protein sequence ID" value="CAF0829182.1"/>
    <property type="molecule type" value="Genomic_DNA"/>
</dbReference>
<dbReference type="OrthoDB" id="10031657at2759"/>
<accession>A0A813UGU5</accession>
<protein>
    <submittedName>
        <fullName evidence="2">Uncharacterized protein</fullName>
    </submittedName>
</protein>